<comment type="similarity">
    <text evidence="1">Belongs to the LysR transcriptional regulatory family.</text>
</comment>
<dbReference type="Gene3D" id="3.40.190.10">
    <property type="entry name" value="Periplasmic binding protein-like II"/>
    <property type="match status" value="2"/>
</dbReference>
<dbReference type="RefSeq" id="WP_331374295.1">
    <property type="nucleotide sequence ID" value="NZ_CP133148.1"/>
</dbReference>
<dbReference type="InterPro" id="IPR036390">
    <property type="entry name" value="WH_DNA-bd_sf"/>
</dbReference>
<keyword evidence="2" id="KW-0805">Transcription regulation</keyword>
<dbReference type="Gene3D" id="1.10.10.10">
    <property type="entry name" value="Winged helix-like DNA-binding domain superfamily/Winged helix DNA-binding domain"/>
    <property type="match status" value="1"/>
</dbReference>
<sequence length="299" mass="32298">MNATPARTMNLDALRSFVAIHETGSFRHAAERVNLSPSAVSLQIGKLEEVLGYRLLERNARRVALTEHGDLLLHQARNLLSLNDVTLALFRGSALEGRLALAAPHDLGISLVPDLLRRVAERYPRIRVDVRLGASTDIMNCFSAGQSDVVLFNDVGPPVIASRKIWSEPLVWLMARGGRASSENPLPLAVAATGCAWRAVALKALDASERAYRIAYDSDTLMGQAAALRADLAIAPLPLSLAQGELVEVPKTVGLPDLPQVHIRASHNDGELAKAVVSMVEEVARARQSRQFTSLADST</sequence>
<dbReference type="Pfam" id="PF00126">
    <property type="entry name" value="HTH_1"/>
    <property type="match status" value="1"/>
</dbReference>
<evidence type="ECO:0000256" key="4">
    <source>
        <dbReference type="ARBA" id="ARBA00023163"/>
    </source>
</evidence>
<dbReference type="SUPFAM" id="SSF46785">
    <property type="entry name" value="Winged helix' DNA-binding domain"/>
    <property type="match status" value="1"/>
</dbReference>
<evidence type="ECO:0000313" key="6">
    <source>
        <dbReference type="EMBL" id="WVT05201.1"/>
    </source>
</evidence>
<dbReference type="SUPFAM" id="SSF53850">
    <property type="entry name" value="Periplasmic binding protein-like II"/>
    <property type="match status" value="1"/>
</dbReference>
<evidence type="ECO:0000256" key="2">
    <source>
        <dbReference type="ARBA" id="ARBA00023015"/>
    </source>
</evidence>
<evidence type="ECO:0000313" key="7">
    <source>
        <dbReference type="Proteomes" id="UP001432360"/>
    </source>
</evidence>
<dbReference type="EMBL" id="CP133148">
    <property type="protein sequence ID" value="WVT05201.1"/>
    <property type="molecule type" value="Genomic_DNA"/>
</dbReference>
<keyword evidence="3" id="KW-0238">DNA-binding</keyword>
<dbReference type="PANTHER" id="PTHR30579">
    <property type="entry name" value="TRANSCRIPTIONAL REGULATOR"/>
    <property type="match status" value="1"/>
</dbReference>
<evidence type="ECO:0000256" key="3">
    <source>
        <dbReference type="ARBA" id="ARBA00023125"/>
    </source>
</evidence>
<keyword evidence="4" id="KW-0804">Transcription</keyword>
<evidence type="ECO:0000256" key="1">
    <source>
        <dbReference type="ARBA" id="ARBA00009437"/>
    </source>
</evidence>
<evidence type="ECO:0000259" key="5">
    <source>
        <dbReference type="PROSITE" id="PS50931"/>
    </source>
</evidence>
<gene>
    <name evidence="6" type="ORF">RB548_07365</name>
</gene>
<dbReference type="Proteomes" id="UP001432360">
    <property type="component" value="Chromosome"/>
</dbReference>
<dbReference type="PANTHER" id="PTHR30579:SF7">
    <property type="entry name" value="HTH-TYPE TRANSCRIPTIONAL REGULATOR LRHA-RELATED"/>
    <property type="match status" value="1"/>
</dbReference>
<accession>A0ABZ2BFT9</accession>
<reference evidence="6" key="1">
    <citation type="submission" date="2023-08" db="EMBL/GenBank/DDBJ databases">
        <title>Complete genome sequence of Sinorhizobium chiapanecum ITTG S70 isolated from Acaciella angustissima nodules in Chiapas-Mexico.</title>
        <authorList>
            <person name="Rincon-Rosales R."/>
            <person name="Rogel M.A."/>
            <person name="Rincon-Medina C.I."/>
            <person name="Guerrero G."/>
            <person name="Manzano-Gomez L.A."/>
            <person name="Lopez-Lopez A."/>
            <person name="Rincon Molina F.A."/>
            <person name="Martinez-Romero E."/>
        </authorList>
    </citation>
    <scope>NUCLEOTIDE SEQUENCE</scope>
    <source>
        <strain evidence="6">ITTG S70</strain>
    </source>
</reference>
<organism evidence="6 7">
    <name type="scientific">Sinorhizobium chiapasense</name>
    <dbReference type="NCBI Taxonomy" id="501572"/>
    <lineage>
        <taxon>Bacteria</taxon>
        <taxon>Pseudomonadati</taxon>
        <taxon>Pseudomonadota</taxon>
        <taxon>Alphaproteobacteria</taxon>
        <taxon>Hyphomicrobiales</taxon>
        <taxon>Rhizobiaceae</taxon>
        <taxon>Sinorhizobium/Ensifer group</taxon>
        <taxon>Sinorhizobium</taxon>
    </lineage>
</organism>
<dbReference type="InterPro" id="IPR005119">
    <property type="entry name" value="LysR_subst-bd"/>
</dbReference>
<name>A0ABZ2BFT9_9HYPH</name>
<keyword evidence="7" id="KW-1185">Reference proteome</keyword>
<dbReference type="InterPro" id="IPR036388">
    <property type="entry name" value="WH-like_DNA-bd_sf"/>
</dbReference>
<proteinExistence type="inferred from homology"/>
<feature type="domain" description="HTH lysR-type" evidence="5">
    <location>
        <begin position="9"/>
        <end position="66"/>
    </location>
</feature>
<dbReference type="InterPro" id="IPR050176">
    <property type="entry name" value="LTTR"/>
</dbReference>
<dbReference type="InterPro" id="IPR000847">
    <property type="entry name" value="LysR_HTH_N"/>
</dbReference>
<dbReference type="Pfam" id="PF03466">
    <property type="entry name" value="LysR_substrate"/>
    <property type="match status" value="1"/>
</dbReference>
<protein>
    <submittedName>
        <fullName evidence="6">LysR family transcriptional regulator</fullName>
    </submittedName>
</protein>
<dbReference type="PROSITE" id="PS50931">
    <property type="entry name" value="HTH_LYSR"/>
    <property type="match status" value="1"/>
</dbReference>